<evidence type="ECO:0000313" key="3">
    <source>
        <dbReference type="Proteomes" id="UP000320776"/>
    </source>
</evidence>
<dbReference type="EMBL" id="CP036259">
    <property type="protein sequence ID" value="QDR78902.1"/>
    <property type="molecule type" value="Genomic_DNA"/>
</dbReference>
<dbReference type="Pfam" id="PF20247">
    <property type="entry name" value="DUF6602"/>
    <property type="match status" value="1"/>
</dbReference>
<dbReference type="CDD" id="cd21173">
    <property type="entry name" value="NucC-like"/>
    <property type="match status" value="1"/>
</dbReference>
<evidence type="ECO:0000259" key="1">
    <source>
        <dbReference type="Pfam" id="PF20247"/>
    </source>
</evidence>
<dbReference type="KEGG" id="sted:SPTER_01520"/>
<name>A0A517DNI6_9FIRM</name>
<evidence type="ECO:0000313" key="2">
    <source>
        <dbReference type="EMBL" id="QDR78902.1"/>
    </source>
</evidence>
<dbReference type="AlphaFoldDB" id="A0A517DNI6"/>
<protein>
    <recommendedName>
        <fullName evidence="1">DUF6602 domain-containing protein</fullName>
    </recommendedName>
</protein>
<keyword evidence="3" id="KW-1185">Reference proteome</keyword>
<reference evidence="2 3" key="1">
    <citation type="submission" date="2019-02" db="EMBL/GenBank/DDBJ databases">
        <title>Closed genome of Sporomusa termitida DSM 4440.</title>
        <authorList>
            <person name="Poehlein A."/>
            <person name="Daniel R."/>
        </authorList>
    </citation>
    <scope>NUCLEOTIDE SEQUENCE [LARGE SCALE GENOMIC DNA]</scope>
    <source>
        <strain evidence="2 3">DSM 4440</strain>
    </source>
</reference>
<feature type="domain" description="DUF6602" evidence="1">
    <location>
        <begin position="43"/>
        <end position="137"/>
    </location>
</feature>
<organism evidence="2 3">
    <name type="scientific">Sporomusa termitida</name>
    <dbReference type="NCBI Taxonomy" id="2377"/>
    <lineage>
        <taxon>Bacteria</taxon>
        <taxon>Bacillati</taxon>
        <taxon>Bacillota</taxon>
        <taxon>Negativicutes</taxon>
        <taxon>Selenomonadales</taxon>
        <taxon>Sporomusaceae</taxon>
        <taxon>Sporomusa</taxon>
    </lineage>
</organism>
<dbReference type="Proteomes" id="UP000320776">
    <property type="component" value="Chromosome"/>
</dbReference>
<accession>A0A517DNI6</accession>
<proteinExistence type="predicted"/>
<dbReference type="InterPro" id="IPR046537">
    <property type="entry name" value="DUF6602"/>
</dbReference>
<sequence length="324" mass="37033">MADEKEETKELSGREVFEKIYENYQDLNRKMVNELKLSSIQGGLTGHCREEMWLKFFRDIIPQKFSLSQGVIIIDSYGNASREVDIAVYDEQYTPYVFRYNTLKFIPIEAVAVVIECKSVKPGSTQLTKWVERIDALRTCQAGIARIATGYVMGLNNRIQTGTRPIKILACLQKGYGTKKLQQAFDFIITRKKDEAVHFQLNVANKRKSLGWWGQQLNCTGSADNDSQCLVLKEAAISNNDPDSWQGLNFTNESNEINNTLADLEIEDNPVLSLNLQLNQLLMLINNPMLFPHFAYARQFNKIAGIIKEKRRKQPHCEVEQNDA</sequence>
<gene>
    <name evidence="2" type="ORF">SPTER_01520</name>
</gene>